<dbReference type="Proteomes" id="UP000300879">
    <property type="component" value="Chromosome"/>
</dbReference>
<dbReference type="Pfam" id="PF00015">
    <property type="entry name" value="MCPsignal"/>
    <property type="match status" value="1"/>
</dbReference>
<dbReference type="GO" id="GO:0006935">
    <property type="term" value="P:chemotaxis"/>
    <property type="evidence" value="ECO:0007669"/>
    <property type="project" value="InterPro"/>
</dbReference>
<dbReference type="PROSITE" id="PS50111">
    <property type="entry name" value="CHEMOTAXIS_TRANSDUC_2"/>
    <property type="match status" value="1"/>
</dbReference>
<dbReference type="GO" id="GO:0004888">
    <property type="term" value="F:transmembrane signaling receptor activity"/>
    <property type="evidence" value="ECO:0007669"/>
    <property type="project" value="InterPro"/>
</dbReference>
<gene>
    <name evidence="7" type="ORF">E6C60_2845</name>
</gene>
<keyword evidence="4" id="KW-0129">CBS domain</keyword>
<feature type="domain" description="CBS" evidence="6">
    <location>
        <begin position="113"/>
        <end position="173"/>
    </location>
</feature>
<dbReference type="EMBL" id="CP040396">
    <property type="protein sequence ID" value="QCT03556.1"/>
    <property type="molecule type" value="Genomic_DNA"/>
</dbReference>
<evidence type="ECO:0000256" key="1">
    <source>
        <dbReference type="ARBA" id="ARBA00023224"/>
    </source>
</evidence>
<name>A0A4P8XLD5_9BACL</name>
<dbReference type="AlphaFoldDB" id="A0A4P8XLD5"/>
<dbReference type="SUPFAM" id="SSF58104">
    <property type="entry name" value="Methyl-accepting chemotaxis protein (MCP) signaling domain"/>
    <property type="match status" value="1"/>
</dbReference>
<dbReference type="InterPro" id="IPR000644">
    <property type="entry name" value="CBS_dom"/>
</dbReference>
<organism evidence="7 8">
    <name type="scientific">Paenibacillus algicola</name>
    <dbReference type="NCBI Taxonomy" id="2565926"/>
    <lineage>
        <taxon>Bacteria</taxon>
        <taxon>Bacillati</taxon>
        <taxon>Bacillota</taxon>
        <taxon>Bacilli</taxon>
        <taxon>Bacillales</taxon>
        <taxon>Paenibacillaceae</taxon>
        <taxon>Paenibacillus</taxon>
    </lineage>
</organism>
<feature type="domain" description="Methyl-accepting transducer" evidence="5">
    <location>
        <begin position="182"/>
        <end position="389"/>
    </location>
</feature>
<sequence length="394" mass="43134">MTLLMTKPQAQAAVPVQAGASAMTSNNSGMMQGNQQEAQETSLGSWRAVPSISYNQSCLQVIRLFKQNPEAPCMIVCDADQMPTGIVMRDSFYRLMSGRFAREIYDQRPVIAIAAKVPMIVEQSQPVAEILQQALMRSEADFYDCVVVTQNNQLLGVLTVRDLLRLSAELQDETETRREEMIQDSHRHTQDIGSSLSGVRAAADVTLQKCRQISEWSVIGKQKLQSVHSSYHHLLTDMEKRAELMSRLQDNTAGVSRITDQIADLAGQSSLLALNASIEAARAGEHGRGFQVVASEVQSLAKQTHELSGSINRMLNQISQMVADTAGAAAAALNEIRSCEAYISEGSQSFHQMEQAAGEVSAAGSQVFTLTEDTSRVLQQIQRELASIQRSTQS</sequence>
<dbReference type="Pfam" id="PF00571">
    <property type="entry name" value="CBS"/>
    <property type="match status" value="1"/>
</dbReference>
<evidence type="ECO:0000256" key="3">
    <source>
        <dbReference type="PROSITE-ProRule" id="PRU00284"/>
    </source>
</evidence>
<dbReference type="SMART" id="SM00283">
    <property type="entry name" value="MA"/>
    <property type="match status" value="1"/>
</dbReference>
<dbReference type="SUPFAM" id="SSF54631">
    <property type="entry name" value="CBS-domain pair"/>
    <property type="match status" value="1"/>
</dbReference>
<dbReference type="Gene3D" id="3.10.580.10">
    <property type="entry name" value="CBS-domain"/>
    <property type="match status" value="1"/>
</dbReference>
<dbReference type="KEGG" id="palo:E6C60_2845"/>
<keyword evidence="1 3" id="KW-0807">Transducer</keyword>
<dbReference type="InterPro" id="IPR004090">
    <property type="entry name" value="Chemotax_Me-accpt_rcpt"/>
</dbReference>
<evidence type="ECO:0000259" key="5">
    <source>
        <dbReference type="PROSITE" id="PS50111"/>
    </source>
</evidence>
<proteinExistence type="inferred from homology"/>
<dbReference type="RefSeq" id="WP_138226408.1">
    <property type="nucleotide sequence ID" value="NZ_CP040396.1"/>
</dbReference>
<comment type="similarity">
    <text evidence="2">Belongs to the methyl-accepting chemotaxis (MCP) protein family.</text>
</comment>
<dbReference type="PANTHER" id="PTHR32089:SF112">
    <property type="entry name" value="LYSOZYME-LIKE PROTEIN-RELATED"/>
    <property type="match status" value="1"/>
</dbReference>
<dbReference type="PANTHER" id="PTHR32089">
    <property type="entry name" value="METHYL-ACCEPTING CHEMOTAXIS PROTEIN MCPB"/>
    <property type="match status" value="1"/>
</dbReference>
<dbReference type="InterPro" id="IPR004089">
    <property type="entry name" value="MCPsignal_dom"/>
</dbReference>
<accession>A0A4P8XLD5</accession>
<dbReference type="InterPro" id="IPR046342">
    <property type="entry name" value="CBS_dom_sf"/>
</dbReference>
<evidence type="ECO:0000313" key="7">
    <source>
        <dbReference type="EMBL" id="QCT03556.1"/>
    </source>
</evidence>
<dbReference type="GO" id="GO:0016020">
    <property type="term" value="C:membrane"/>
    <property type="evidence" value="ECO:0007669"/>
    <property type="project" value="InterPro"/>
</dbReference>
<protein>
    <submittedName>
        <fullName evidence="7">Methyl-accepting chemotaxis sensory transducer</fullName>
    </submittedName>
</protein>
<evidence type="ECO:0000313" key="8">
    <source>
        <dbReference type="Proteomes" id="UP000300879"/>
    </source>
</evidence>
<evidence type="ECO:0000256" key="2">
    <source>
        <dbReference type="ARBA" id="ARBA00029447"/>
    </source>
</evidence>
<keyword evidence="8" id="KW-1185">Reference proteome</keyword>
<reference evidence="7 8" key="1">
    <citation type="submission" date="2019-05" db="EMBL/GenBank/DDBJ databases">
        <authorList>
            <person name="Chen C."/>
        </authorList>
    </citation>
    <scope>NUCLEOTIDE SEQUENCE [LARGE SCALE GENOMIC DNA]</scope>
    <source>
        <strain evidence="7 8">HB172198</strain>
    </source>
</reference>
<dbReference type="Gene3D" id="1.10.287.950">
    <property type="entry name" value="Methyl-accepting chemotaxis protein"/>
    <property type="match status" value="1"/>
</dbReference>
<dbReference type="PRINTS" id="PR00260">
    <property type="entry name" value="CHEMTRNSDUCR"/>
</dbReference>
<evidence type="ECO:0000259" key="6">
    <source>
        <dbReference type="PROSITE" id="PS51371"/>
    </source>
</evidence>
<evidence type="ECO:0000256" key="4">
    <source>
        <dbReference type="PROSITE-ProRule" id="PRU00703"/>
    </source>
</evidence>
<dbReference type="PROSITE" id="PS51371">
    <property type="entry name" value="CBS"/>
    <property type="match status" value="1"/>
</dbReference>
<dbReference type="OrthoDB" id="9816519at2"/>
<dbReference type="GO" id="GO:0007165">
    <property type="term" value="P:signal transduction"/>
    <property type="evidence" value="ECO:0007669"/>
    <property type="project" value="UniProtKB-KW"/>
</dbReference>